<gene>
    <name evidence="1" type="ORF">BpHYR1_040002</name>
</gene>
<proteinExistence type="predicted"/>
<sequence>MATMLSCTIVIHGGFDAVQYCANGLVWRQDTLTSETCDWTLNRRISKESDCGSKKIFFYNIFETNLAFVLKITQELRPETYYPSLA</sequence>
<comment type="caution">
    <text evidence="1">The sequence shown here is derived from an EMBL/GenBank/DDBJ whole genome shotgun (WGS) entry which is preliminary data.</text>
</comment>
<name>A0A3M7RG83_BRAPC</name>
<dbReference type="EMBL" id="REGN01003445">
    <property type="protein sequence ID" value="RNA22464.1"/>
    <property type="molecule type" value="Genomic_DNA"/>
</dbReference>
<evidence type="ECO:0000313" key="1">
    <source>
        <dbReference type="EMBL" id="RNA22464.1"/>
    </source>
</evidence>
<dbReference type="OrthoDB" id="9987187at2759"/>
<evidence type="ECO:0000313" key="2">
    <source>
        <dbReference type="Proteomes" id="UP000276133"/>
    </source>
</evidence>
<protein>
    <submittedName>
        <fullName evidence="1">Uncharacterized protein</fullName>
    </submittedName>
</protein>
<organism evidence="1 2">
    <name type="scientific">Brachionus plicatilis</name>
    <name type="common">Marine rotifer</name>
    <name type="synonym">Brachionus muelleri</name>
    <dbReference type="NCBI Taxonomy" id="10195"/>
    <lineage>
        <taxon>Eukaryota</taxon>
        <taxon>Metazoa</taxon>
        <taxon>Spiralia</taxon>
        <taxon>Gnathifera</taxon>
        <taxon>Rotifera</taxon>
        <taxon>Eurotatoria</taxon>
        <taxon>Monogononta</taxon>
        <taxon>Pseudotrocha</taxon>
        <taxon>Ploima</taxon>
        <taxon>Brachionidae</taxon>
        <taxon>Brachionus</taxon>
    </lineage>
</organism>
<dbReference type="AlphaFoldDB" id="A0A3M7RG83"/>
<accession>A0A3M7RG83</accession>
<keyword evidence="2" id="KW-1185">Reference proteome</keyword>
<reference evidence="1 2" key="1">
    <citation type="journal article" date="2018" name="Sci. Rep.">
        <title>Genomic signatures of local adaptation to the degree of environmental predictability in rotifers.</title>
        <authorList>
            <person name="Franch-Gras L."/>
            <person name="Hahn C."/>
            <person name="Garcia-Roger E.M."/>
            <person name="Carmona M.J."/>
            <person name="Serra M."/>
            <person name="Gomez A."/>
        </authorList>
    </citation>
    <scope>NUCLEOTIDE SEQUENCE [LARGE SCALE GENOMIC DNA]</scope>
    <source>
        <strain evidence="1">HYR1</strain>
    </source>
</reference>
<dbReference type="Proteomes" id="UP000276133">
    <property type="component" value="Unassembled WGS sequence"/>
</dbReference>